<reference evidence="1 2" key="1">
    <citation type="submission" date="2020-08" db="EMBL/GenBank/DDBJ databases">
        <title>Novel species isolated from subtropical streams in China.</title>
        <authorList>
            <person name="Lu H."/>
        </authorList>
    </citation>
    <scope>NUCLEOTIDE SEQUENCE [LARGE SCALE GENOMIC DNA]</scope>
    <source>
        <strain evidence="1 2">KCTC 52442</strain>
    </source>
</reference>
<name>A0ABR6XU90_9BURK</name>
<dbReference type="SUPFAM" id="SSF53850">
    <property type="entry name" value="Periplasmic binding protein-like II"/>
    <property type="match status" value="1"/>
</dbReference>
<evidence type="ECO:0000313" key="1">
    <source>
        <dbReference type="EMBL" id="MBC3833053.1"/>
    </source>
</evidence>
<accession>A0ABR6XU90</accession>
<organism evidence="1 2">
    <name type="scientific">Undibacterium amnicola</name>
    <dbReference type="NCBI Taxonomy" id="1834038"/>
    <lineage>
        <taxon>Bacteria</taxon>
        <taxon>Pseudomonadati</taxon>
        <taxon>Pseudomonadota</taxon>
        <taxon>Betaproteobacteria</taxon>
        <taxon>Burkholderiales</taxon>
        <taxon>Oxalobacteraceae</taxon>
        <taxon>Undibacterium</taxon>
    </lineage>
</organism>
<dbReference type="Proteomes" id="UP000643610">
    <property type="component" value="Unassembled WGS sequence"/>
</dbReference>
<dbReference type="RefSeq" id="WP_186892090.1">
    <property type="nucleotide sequence ID" value="NZ_JACOFU010000007.1"/>
</dbReference>
<sequence>MKIKLDLFSASVAMFAPRTSLFFALVFLLCSPPALSQTTLKFCYEDEAQIPWTRPDGSGLTIELLKRVEEKLNERFEFIAKPWKRCQEEVRTGVLDGYFGAGLSEERQRFSVYPSLPDGQVDVSSALHIDRTRVFLRNDSAVTWDGKNLLQVKKPIVVQRGYLIGNMLVKQGFKIREVRTLNEGLRLLANNDAEVAILQGIEALHLAKQDVQLNTVIHIHPLAFVSLPLHLAISRHSYQRDPQRFQRIWTTIKSTRNSAGYQQQLEAENLR</sequence>
<dbReference type="Gene3D" id="3.40.190.10">
    <property type="entry name" value="Periplasmic binding protein-like II"/>
    <property type="match status" value="2"/>
</dbReference>
<keyword evidence="2" id="KW-1185">Reference proteome</keyword>
<dbReference type="EMBL" id="JACOFU010000007">
    <property type="protein sequence ID" value="MBC3833053.1"/>
    <property type="molecule type" value="Genomic_DNA"/>
</dbReference>
<gene>
    <name evidence="1" type="ORF">H8K33_16210</name>
</gene>
<protein>
    <submittedName>
        <fullName evidence="1">Transporter substrate-binding domain-containing protein</fullName>
    </submittedName>
</protein>
<proteinExistence type="predicted"/>
<evidence type="ECO:0000313" key="2">
    <source>
        <dbReference type="Proteomes" id="UP000643610"/>
    </source>
</evidence>
<comment type="caution">
    <text evidence="1">The sequence shown here is derived from an EMBL/GenBank/DDBJ whole genome shotgun (WGS) entry which is preliminary data.</text>
</comment>